<gene>
    <name evidence="2" type="ORF">DY000_02029851</name>
</gene>
<sequence>MAYKSLDSITRSDIKALGISDDVSYKLLRNLQDIIHGSSATPPERWIEISRQILYPNLPFSFHQMMYYGCYKDFGSDPPAWLPDPKVASLTNVGGLLERRGREFLGDDNYKDPVSSFSSFQEFSVYLILRTHRKTILGGNWLPGAYLNPARNCLSNSAKKRSDDLVIRWRNEGSDDLPVNAMTLLELRSHVWLTAHALNALGLEEESAIAIDMPMNVESVIIYLAIVLAGHVVVSIADSFSPCEISTPLKISKAKAIFTRVHFSYSLIT</sequence>
<reference evidence="2 3" key="1">
    <citation type="journal article" date="2020" name="BMC Genomics">
        <title>Intraspecific diversification of the crop wild relative Brassica cretica Lam. using demographic model selection.</title>
        <authorList>
            <person name="Kioukis A."/>
            <person name="Michalopoulou V.A."/>
            <person name="Briers L."/>
            <person name="Pirintsos S."/>
            <person name="Studholme D.J."/>
            <person name="Pavlidis P."/>
            <person name="Sarris P.F."/>
        </authorList>
    </citation>
    <scope>NUCLEOTIDE SEQUENCE [LARGE SCALE GENOMIC DNA]</scope>
    <source>
        <strain evidence="3">cv. PFS-1207/04</strain>
    </source>
</reference>
<dbReference type="Gene3D" id="3.40.50.12780">
    <property type="entry name" value="N-terminal domain of ligase-like"/>
    <property type="match status" value="1"/>
</dbReference>
<protein>
    <recommendedName>
        <fullName evidence="1">AMP-dependent synthetase/ligase domain-containing protein</fullName>
    </recommendedName>
</protein>
<name>A0ABQ7DSZ0_BRACR</name>
<dbReference type="Proteomes" id="UP000266723">
    <property type="component" value="Unassembled WGS sequence"/>
</dbReference>
<feature type="domain" description="AMP-dependent synthetase/ligase" evidence="1">
    <location>
        <begin position="179"/>
        <end position="259"/>
    </location>
</feature>
<evidence type="ECO:0000313" key="3">
    <source>
        <dbReference type="Proteomes" id="UP000266723"/>
    </source>
</evidence>
<accession>A0ABQ7DSZ0</accession>
<evidence type="ECO:0000259" key="1">
    <source>
        <dbReference type="Pfam" id="PF00501"/>
    </source>
</evidence>
<dbReference type="Pfam" id="PF00501">
    <property type="entry name" value="AMP-binding"/>
    <property type="match status" value="1"/>
</dbReference>
<dbReference type="InterPro" id="IPR042099">
    <property type="entry name" value="ANL_N_sf"/>
</dbReference>
<keyword evidence="3" id="KW-1185">Reference proteome</keyword>
<comment type="caution">
    <text evidence="2">The sequence shown here is derived from an EMBL/GenBank/DDBJ whole genome shotgun (WGS) entry which is preliminary data.</text>
</comment>
<dbReference type="InterPro" id="IPR000873">
    <property type="entry name" value="AMP-dep_synth/lig_dom"/>
</dbReference>
<proteinExistence type="predicted"/>
<dbReference type="PANTHER" id="PTHR44378">
    <property type="entry name" value="ACYL-ACTIVATING ENZYME 17, PEROXISOMAL-RELATED"/>
    <property type="match status" value="1"/>
</dbReference>
<dbReference type="PANTHER" id="PTHR44378:SF2">
    <property type="entry name" value="ACYL-ACTIVATING ENZYME 17, PEROXISOMAL-RELATED"/>
    <property type="match status" value="1"/>
</dbReference>
<organism evidence="2 3">
    <name type="scientific">Brassica cretica</name>
    <name type="common">Mustard</name>
    <dbReference type="NCBI Taxonomy" id="69181"/>
    <lineage>
        <taxon>Eukaryota</taxon>
        <taxon>Viridiplantae</taxon>
        <taxon>Streptophyta</taxon>
        <taxon>Embryophyta</taxon>
        <taxon>Tracheophyta</taxon>
        <taxon>Spermatophyta</taxon>
        <taxon>Magnoliopsida</taxon>
        <taxon>eudicotyledons</taxon>
        <taxon>Gunneridae</taxon>
        <taxon>Pentapetalae</taxon>
        <taxon>rosids</taxon>
        <taxon>malvids</taxon>
        <taxon>Brassicales</taxon>
        <taxon>Brassicaceae</taxon>
        <taxon>Brassiceae</taxon>
        <taxon>Brassica</taxon>
    </lineage>
</organism>
<dbReference type="SUPFAM" id="SSF56801">
    <property type="entry name" value="Acetyl-CoA synthetase-like"/>
    <property type="match status" value="1"/>
</dbReference>
<dbReference type="EMBL" id="QGKV02000649">
    <property type="protein sequence ID" value="KAF3581209.1"/>
    <property type="molecule type" value="Genomic_DNA"/>
</dbReference>
<evidence type="ECO:0000313" key="2">
    <source>
        <dbReference type="EMBL" id="KAF3581209.1"/>
    </source>
</evidence>